<dbReference type="Gene3D" id="3.30.1370.210">
    <property type="match status" value="1"/>
</dbReference>
<gene>
    <name evidence="8" type="ORF">ACJIZ3_004888</name>
</gene>
<dbReference type="GO" id="GO:0008270">
    <property type="term" value="F:zinc ion binding"/>
    <property type="evidence" value="ECO:0007669"/>
    <property type="project" value="UniProtKB-KW"/>
</dbReference>
<feature type="domain" description="C3H1-type" evidence="7">
    <location>
        <begin position="122"/>
        <end position="148"/>
    </location>
</feature>
<dbReference type="FunFam" id="3.30.1370.210:FF:000009">
    <property type="entry name" value="Zinc finger CCCH domain-containing protein 66"/>
    <property type="match status" value="1"/>
</dbReference>
<dbReference type="InterPro" id="IPR000571">
    <property type="entry name" value="Znf_CCCH"/>
</dbReference>
<evidence type="ECO:0000256" key="4">
    <source>
        <dbReference type="ARBA" id="ARBA00022833"/>
    </source>
</evidence>
<keyword evidence="2" id="KW-0677">Repeat</keyword>
<dbReference type="GO" id="GO:0003677">
    <property type="term" value="F:DNA binding"/>
    <property type="evidence" value="ECO:0007669"/>
    <property type="project" value="UniProtKB-KW"/>
</dbReference>
<comment type="caution">
    <text evidence="8">The sequence shown here is derived from an EMBL/GenBank/DDBJ whole genome shotgun (WGS) entry which is preliminary data.</text>
</comment>
<keyword evidence="9" id="KW-1185">Reference proteome</keyword>
<dbReference type="Pfam" id="PF25512">
    <property type="entry name" value="zf-CCCH_AtC3H23"/>
    <property type="match status" value="1"/>
</dbReference>
<dbReference type="PANTHER" id="PTHR14493">
    <property type="entry name" value="UNKEMPT FAMILY MEMBER"/>
    <property type="match status" value="1"/>
</dbReference>
<dbReference type="Proteomes" id="UP001634393">
    <property type="component" value="Unassembled WGS sequence"/>
</dbReference>
<accession>A0ABD3S3K2</accession>
<keyword evidence="5" id="KW-0238">DNA-binding</keyword>
<evidence type="ECO:0000256" key="6">
    <source>
        <dbReference type="PROSITE-ProRule" id="PRU00723"/>
    </source>
</evidence>
<proteinExistence type="predicted"/>
<name>A0ABD3S3K2_9LAMI</name>
<evidence type="ECO:0000259" key="7">
    <source>
        <dbReference type="PROSITE" id="PS50103"/>
    </source>
</evidence>
<dbReference type="InterPro" id="IPR057444">
    <property type="entry name" value="Znf-CCCH_AtC3H23-like"/>
</dbReference>
<evidence type="ECO:0000256" key="2">
    <source>
        <dbReference type="ARBA" id="ARBA00022737"/>
    </source>
</evidence>
<keyword evidence="3 6" id="KW-0863">Zinc-finger</keyword>
<organism evidence="8 9">
    <name type="scientific">Penstemon smallii</name>
    <dbReference type="NCBI Taxonomy" id="265156"/>
    <lineage>
        <taxon>Eukaryota</taxon>
        <taxon>Viridiplantae</taxon>
        <taxon>Streptophyta</taxon>
        <taxon>Embryophyta</taxon>
        <taxon>Tracheophyta</taxon>
        <taxon>Spermatophyta</taxon>
        <taxon>Magnoliopsida</taxon>
        <taxon>eudicotyledons</taxon>
        <taxon>Gunneridae</taxon>
        <taxon>Pentapetalae</taxon>
        <taxon>asterids</taxon>
        <taxon>lamiids</taxon>
        <taxon>Lamiales</taxon>
        <taxon>Plantaginaceae</taxon>
        <taxon>Cheloneae</taxon>
        <taxon>Penstemon</taxon>
    </lineage>
</organism>
<dbReference type="EMBL" id="JBJXBP010000007">
    <property type="protein sequence ID" value="KAL3818983.1"/>
    <property type="molecule type" value="Genomic_DNA"/>
</dbReference>
<evidence type="ECO:0000256" key="3">
    <source>
        <dbReference type="ARBA" id="ARBA00022771"/>
    </source>
</evidence>
<evidence type="ECO:0000256" key="5">
    <source>
        <dbReference type="ARBA" id="ARBA00023125"/>
    </source>
</evidence>
<sequence length="328" mass="37133">MMIGDSHRSNPTVHNIQPWDRHFIGDPTAHIHYPDTSPSYYEKALLALQRYLPSNINDVLQAEDEDSDDFDVPVDAFSSDNFRMFDFKVKRCSRSRSHDWTECPFAHPGEKARRRDPRKYHYSGSACPDFRNGECKKDDACEYAHGVFECWLHPARYRTQPCKDGTNCHRRVCFFAHTPDQLRVLPNTASPDSSPTRPGYDPYLIFGSSPKSTLYAPPSSPTTCSPFGSPHLSQLTESMRGLQLNKVQVGLGMGFGSPRSPLAVRAGFVTPIRGVSRSGIGYFEEDLEEEPVMERVESGRELRERIYEKLGRENSLDRFGGSVRVGSF</sequence>
<dbReference type="PANTHER" id="PTHR14493:SF147">
    <property type="entry name" value="ZINC FINGER CCCH DOMAIN-CONTAINING PROTEIN 23"/>
    <property type="match status" value="1"/>
</dbReference>
<evidence type="ECO:0000313" key="8">
    <source>
        <dbReference type="EMBL" id="KAL3818983.1"/>
    </source>
</evidence>
<dbReference type="GO" id="GO:0006355">
    <property type="term" value="P:regulation of DNA-templated transcription"/>
    <property type="evidence" value="ECO:0007669"/>
    <property type="project" value="UniProtKB-ARBA"/>
</dbReference>
<reference evidence="8 9" key="1">
    <citation type="submission" date="2024-12" db="EMBL/GenBank/DDBJ databases">
        <title>The unique morphological basis and parallel evolutionary history of personate flowers in Penstemon.</title>
        <authorList>
            <person name="Depatie T.H."/>
            <person name="Wessinger C.A."/>
        </authorList>
    </citation>
    <scope>NUCLEOTIDE SEQUENCE [LARGE SCALE GENOMIC DNA]</scope>
    <source>
        <strain evidence="8">WTNN_2</strain>
        <tissue evidence="8">Leaf</tissue>
    </source>
</reference>
<keyword evidence="4 6" id="KW-0862">Zinc</keyword>
<keyword evidence="1 6" id="KW-0479">Metal-binding</keyword>
<dbReference type="PROSITE" id="PS50103">
    <property type="entry name" value="ZF_C3H1"/>
    <property type="match status" value="1"/>
</dbReference>
<dbReference type="SMART" id="SM00356">
    <property type="entry name" value="ZnF_C3H1"/>
    <property type="match status" value="2"/>
</dbReference>
<protein>
    <recommendedName>
        <fullName evidence="7">C3H1-type domain-containing protein</fullName>
    </recommendedName>
</protein>
<evidence type="ECO:0000313" key="9">
    <source>
        <dbReference type="Proteomes" id="UP001634393"/>
    </source>
</evidence>
<dbReference type="AlphaFoldDB" id="A0ABD3S3K2"/>
<feature type="zinc finger region" description="C3H1-type" evidence="6">
    <location>
        <begin position="122"/>
        <end position="148"/>
    </location>
</feature>
<evidence type="ECO:0000256" key="1">
    <source>
        <dbReference type="ARBA" id="ARBA00022723"/>
    </source>
</evidence>
<dbReference type="InterPro" id="IPR045234">
    <property type="entry name" value="Unkempt-like"/>
</dbReference>